<keyword evidence="3" id="KW-0762">Sugar transport</keyword>
<dbReference type="InterPro" id="IPR050107">
    <property type="entry name" value="ABC_carbohydrate_import_ATPase"/>
</dbReference>
<sequence>MNGPAPLMALRGVGKSFPGVRALDGVDLEVFAGEVHVILGQNGAGKSTLIRILGGACRPDEGHVEADGRRVAFASPAMAARMGVAVIHQELTAVPHLDLARNIFLGREAAFRNRLGLLDLGAMRAAARRALDAVGLRADVRTEAAALDVAGQQLLEIAKALSQDSRVLVMDEPTASLSVPEAERLFAIIRRLRGEGHGIVYISHRMPEVKALGDRITVMRDGRRVALLRRGEAGADALVAMMVGRAVALSRPPAQTPGAVLLEAEGLSAPGIADASIRLRAGEVVGLAGLVGSGRTELLRALFGAERGAGAVRLGGRPLPADPVRAAAAGLGLVPEDRKRQGLALGRPVRDNLLSASFRRLARRGVAWPARLEREARSLVSRLSIRTAGTGVRVGTLSGGNQQKCVFGRWLSAEARILLLDEPTRGVDVAAKAEIHATIRARAGSGCAVLLVSSELPELIHLCDRAYVLRDGRIVGELAGAALTEAAVLRLAVAQEAQAHAHG</sequence>
<keyword evidence="6" id="KW-1278">Translocase</keyword>
<evidence type="ECO:0000256" key="2">
    <source>
        <dbReference type="ARBA" id="ARBA00022475"/>
    </source>
</evidence>
<evidence type="ECO:0000256" key="4">
    <source>
        <dbReference type="ARBA" id="ARBA00022741"/>
    </source>
</evidence>
<dbReference type="Proteomes" id="UP001139516">
    <property type="component" value="Unassembled WGS sequence"/>
</dbReference>
<accession>A0A9X1YCA2</accession>
<evidence type="ECO:0000256" key="1">
    <source>
        <dbReference type="ARBA" id="ARBA00022448"/>
    </source>
</evidence>
<dbReference type="CDD" id="cd03216">
    <property type="entry name" value="ABC_Carb_Monos_I"/>
    <property type="match status" value="1"/>
</dbReference>
<evidence type="ECO:0000256" key="5">
    <source>
        <dbReference type="ARBA" id="ARBA00022840"/>
    </source>
</evidence>
<evidence type="ECO:0000256" key="3">
    <source>
        <dbReference type="ARBA" id="ARBA00022597"/>
    </source>
</evidence>
<evidence type="ECO:0000313" key="10">
    <source>
        <dbReference type="Proteomes" id="UP001139516"/>
    </source>
</evidence>
<keyword evidence="7" id="KW-0472">Membrane</keyword>
<dbReference type="Pfam" id="PF00005">
    <property type="entry name" value="ABC_tran"/>
    <property type="match status" value="2"/>
</dbReference>
<dbReference type="PANTHER" id="PTHR43790:SF3">
    <property type="entry name" value="D-ALLOSE IMPORT ATP-BINDING PROTEIN ALSA-RELATED"/>
    <property type="match status" value="1"/>
</dbReference>
<reference evidence="9" key="1">
    <citation type="submission" date="2022-04" db="EMBL/GenBank/DDBJ databases">
        <title>Roseomonas acroporae sp. nov., isolated from coral Acropora digitifera.</title>
        <authorList>
            <person name="Sun H."/>
        </authorList>
    </citation>
    <scope>NUCLEOTIDE SEQUENCE</scope>
    <source>
        <strain evidence="9">NAR14</strain>
    </source>
</reference>
<feature type="domain" description="ABC transporter" evidence="8">
    <location>
        <begin position="8"/>
        <end position="246"/>
    </location>
</feature>
<keyword evidence="4" id="KW-0547">Nucleotide-binding</keyword>
<dbReference type="SUPFAM" id="SSF52540">
    <property type="entry name" value="P-loop containing nucleoside triphosphate hydrolases"/>
    <property type="match status" value="2"/>
</dbReference>
<keyword evidence="10" id="KW-1185">Reference proteome</keyword>
<gene>
    <name evidence="9" type="ORF">M0638_17000</name>
</gene>
<evidence type="ECO:0000259" key="8">
    <source>
        <dbReference type="PROSITE" id="PS50893"/>
    </source>
</evidence>
<dbReference type="PANTHER" id="PTHR43790">
    <property type="entry name" value="CARBOHYDRATE TRANSPORT ATP-BINDING PROTEIN MG119-RELATED"/>
    <property type="match status" value="1"/>
</dbReference>
<dbReference type="InterPro" id="IPR003439">
    <property type="entry name" value="ABC_transporter-like_ATP-bd"/>
</dbReference>
<dbReference type="Gene3D" id="3.40.50.300">
    <property type="entry name" value="P-loop containing nucleotide triphosphate hydrolases"/>
    <property type="match status" value="2"/>
</dbReference>
<evidence type="ECO:0000313" key="9">
    <source>
        <dbReference type="EMBL" id="MCK8786077.1"/>
    </source>
</evidence>
<protein>
    <submittedName>
        <fullName evidence="9">Sugar ABC transporter ATP-binding protein</fullName>
    </submittedName>
</protein>
<dbReference type="RefSeq" id="WP_248668193.1">
    <property type="nucleotide sequence ID" value="NZ_JALPRX010000073.1"/>
</dbReference>
<dbReference type="PROSITE" id="PS50893">
    <property type="entry name" value="ABC_TRANSPORTER_2"/>
    <property type="match status" value="2"/>
</dbReference>
<comment type="caution">
    <text evidence="9">The sequence shown here is derived from an EMBL/GenBank/DDBJ whole genome shotgun (WGS) entry which is preliminary data.</text>
</comment>
<dbReference type="AlphaFoldDB" id="A0A9X1YCA2"/>
<organism evidence="9 10">
    <name type="scientific">Roseomonas acroporae</name>
    <dbReference type="NCBI Taxonomy" id="2937791"/>
    <lineage>
        <taxon>Bacteria</taxon>
        <taxon>Pseudomonadati</taxon>
        <taxon>Pseudomonadota</taxon>
        <taxon>Alphaproteobacteria</taxon>
        <taxon>Acetobacterales</taxon>
        <taxon>Roseomonadaceae</taxon>
        <taxon>Roseomonas</taxon>
    </lineage>
</organism>
<dbReference type="InterPro" id="IPR003593">
    <property type="entry name" value="AAA+_ATPase"/>
</dbReference>
<name>A0A9X1YCA2_9PROT</name>
<keyword evidence="5 9" id="KW-0067">ATP-binding</keyword>
<dbReference type="CDD" id="cd03215">
    <property type="entry name" value="ABC_Carb_Monos_II"/>
    <property type="match status" value="1"/>
</dbReference>
<dbReference type="InterPro" id="IPR027417">
    <property type="entry name" value="P-loop_NTPase"/>
</dbReference>
<dbReference type="EMBL" id="JALPRX010000073">
    <property type="protein sequence ID" value="MCK8786077.1"/>
    <property type="molecule type" value="Genomic_DNA"/>
</dbReference>
<dbReference type="SMART" id="SM00382">
    <property type="entry name" value="AAA"/>
    <property type="match status" value="2"/>
</dbReference>
<dbReference type="GO" id="GO:0005524">
    <property type="term" value="F:ATP binding"/>
    <property type="evidence" value="ECO:0007669"/>
    <property type="project" value="UniProtKB-KW"/>
</dbReference>
<proteinExistence type="predicted"/>
<feature type="domain" description="ABC transporter" evidence="8">
    <location>
        <begin position="254"/>
        <end position="496"/>
    </location>
</feature>
<dbReference type="GO" id="GO:0016887">
    <property type="term" value="F:ATP hydrolysis activity"/>
    <property type="evidence" value="ECO:0007669"/>
    <property type="project" value="InterPro"/>
</dbReference>
<evidence type="ECO:0000256" key="6">
    <source>
        <dbReference type="ARBA" id="ARBA00022967"/>
    </source>
</evidence>
<keyword evidence="1" id="KW-0813">Transport</keyword>
<evidence type="ECO:0000256" key="7">
    <source>
        <dbReference type="ARBA" id="ARBA00023136"/>
    </source>
</evidence>
<keyword evidence="2" id="KW-1003">Cell membrane</keyword>